<dbReference type="InterPro" id="IPR003343">
    <property type="entry name" value="Big_2"/>
</dbReference>
<comment type="caution">
    <text evidence="3">The sequence shown here is derived from an EMBL/GenBank/DDBJ whole genome shotgun (WGS) entry which is preliminary data.</text>
</comment>
<organism evidence="3 4">
    <name type="scientific">Paenibacillus qinlingensis</name>
    <dbReference type="NCBI Taxonomy" id="1837343"/>
    <lineage>
        <taxon>Bacteria</taxon>
        <taxon>Bacillati</taxon>
        <taxon>Bacillota</taxon>
        <taxon>Bacilli</taxon>
        <taxon>Bacillales</taxon>
        <taxon>Paenibacillaceae</taxon>
        <taxon>Paenibacillus</taxon>
    </lineage>
</organism>
<protein>
    <recommendedName>
        <fullName evidence="2">SLH domain-containing protein</fullName>
    </recommendedName>
</protein>
<reference evidence="3 4" key="1">
    <citation type="submission" date="2023-07" db="EMBL/GenBank/DDBJ databases">
        <title>Sorghum-associated microbial communities from plants grown in Nebraska, USA.</title>
        <authorList>
            <person name="Schachtman D."/>
        </authorList>
    </citation>
    <scope>NUCLEOTIDE SEQUENCE [LARGE SCALE GENOMIC DNA]</scope>
    <source>
        <strain evidence="3 4">CC258</strain>
    </source>
</reference>
<feature type="region of interest" description="Disordered" evidence="1">
    <location>
        <begin position="117"/>
        <end position="143"/>
    </location>
</feature>
<name>A0ABU1NTN9_9BACL</name>
<accession>A0ABU1NTN9</accession>
<evidence type="ECO:0000313" key="3">
    <source>
        <dbReference type="EMBL" id="MDR6550829.1"/>
    </source>
</evidence>
<dbReference type="Proteomes" id="UP001267290">
    <property type="component" value="Unassembled WGS sequence"/>
</dbReference>
<dbReference type="PROSITE" id="PS51272">
    <property type="entry name" value="SLH"/>
    <property type="match status" value="2"/>
</dbReference>
<dbReference type="SMART" id="SM00635">
    <property type="entry name" value="BID_2"/>
    <property type="match status" value="1"/>
</dbReference>
<proteinExistence type="predicted"/>
<keyword evidence="4" id="KW-1185">Reference proteome</keyword>
<evidence type="ECO:0000256" key="1">
    <source>
        <dbReference type="SAM" id="MobiDB-lite"/>
    </source>
</evidence>
<feature type="domain" description="SLH" evidence="2">
    <location>
        <begin position="281"/>
        <end position="339"/>
    </location>
</feature>
<sequence>MKIRNLVLSALIAFSTILATLPVFSPRAEAYTPILERISANHVNIVQGNSTKVIVTAFYTDGSTSDITPNVSWKIYTPAVATISDGNLIVGLKEGGTYATATYKGKDSTILVTVDSKSSSTSNNSASTNSSINNSTMKTTNPNSPEITSFYYDKEVKGVSLKFTSYDVLLEKKNNKNEWVLVGKYSNTYSEKNLLPGIYTYRLKHLSGASPEVSVTVPEHFVDMKPDVFGRDEVYKLYMDGIIDGYPDGSFRPYGTITRAEVAKILHPLFHDTESNKRSTFKDIDGHWGFKYIFHLYQIGLIQGVTEDKFDPDGNMTGEQLAVILKRALEGRISLDHTYKSMNASPWAKESLDFVYSARLYDFDMMYLAKKDFGRSEVAYAVAKALQYLNKNKPPGW</sequence>
<dbReference type="EMBL" id="JAVDSB010000002">
    <property type="protein sequence ID" value="MDR6550829.1"/>
    <property type="molecule type" value="Genomic_DNA"/>
</dbReference>
<dbReference type="PANTHER" id="PTHR43308:SF5">
    <property type="entry name" value="S-LAYER PROTEIN _ PEPTIDOGLYCAN ENDO-BETA-N-ACETYLGLUCOSAMINIDASE"/>
    <property type="match status" value="1"/>
</dbReference>
<dbReference type="InterPro" id="IPR051465">
    <property type="entry name" value="Cell_Envelope_Struct_Comp"/>
</dbReference>
<feature type="domain" description="SLH" evidence="2">
    <location>
        <begin position="217"/>
        <end position="280"/>
    </location>
</feature>
<dbReference type="PANTHER" id="PTHR43308">
    <property type="entry name" value="OUTER MEMBRANE PROTEIN ALPHA-RELATED"/>
    <property type="match status" value="1"/>
</dbReference>
<feature type="compositionally biased region" description="Low complexity" evidence="1">
    <location>
        <begin position="117"/>
        <end position="141"/>
    </location>
</feature>
<evidence type="ECO:0000259" key="2">
    <source>
        <dbReference type="PROSITE" id="PS51272"/>
    </source>
</evidence>
<gene>
    <name evidence="3" type="ORF">J2736_002016</name>
</gene>
<dbReference type="Gene3D" id="2.60.40.1080">
    <property type="match status" value="1"/>
</dbReference>
<dbReference type="RefSeq" id="WP_310225972.1">
    <property type="nucleotide sequence ID" value="NZ_JAVDSB010000002.1"/>
</dbReference>
<dbReference type="Pfam" id="PF00395">
    <property type="entry name" value="SLH"/>
    <property type="match status" value="2"/>
</dbReference>
<dbReference type="InterPro" id="IPR001119">
    <property type="entry name" value="SLH_dom"/>
</dbReference>
<evidence type="ECO:0000313" key="4">
    <source>
        <dbReference type="Proteomes" id="UP001267290"/>
    </source>
</evidence>